<dbReference type="Proteomes" id="UP000188342">
    <property type="component" value="Unassembled WGS sequence"/>
</dbReference>
<feature type="transmembrane region" description="Helical" evidence="1">
    <location>
        <begin position="41"/>
        <end position="61"/>
    </location>
</feature>
<sequence>MTIYSDYTRDRIGWFFGLRAWQLAAVSVSTLPVFWAIQRQAWLSMLLFCLVWAVVVLVTAVQVKGRSMLGWLWALACFTVGAATGARRFTARAAQGKATNPDQVDLPGVLAGVEIHDGPPTGAAARRVALVQNHAARTWAVTCAVTHPGIGVSDVDERSRQAGGLTSLIDATARAELADELIVQVRTVPDDGAERSIWVEQHRRPTRQGLSRQVNDDLHRSLSRASVRTEAFVTVVVPEARLARVARHSGGGLAGRARVLGSVMAEVEAALRGGLGMTQVSWLTSPELALACRSGFAPGDRAGIVQALAEHQHDPRVEAGVPWAMAGPSGAEATVRHYSHDAWNSISATVMLPANGAALGALAPVLTPDEAGERRSYMVCFPILTQQRAERHSDSAEFAADMGGELRRRAGVKAKARHRNDAAKAHGVDEKLARGAALMRPYAVCTVTAPKTVAIADYGRRLDASIRRAGFAPLRLDLAQDAGFLASTIPLGLGLTRTVN</sequence>
<name>A0A1R4IPT2_9ACTN</name>
<protein>
    <submittedName>
        <fullName evidence="2">Uncharacterized protein</fullName>
    </submittedName>
</protein>
<keyword evidence="3" id="KW-1185">Reference proteome</keyword>
<proteinExistence type="predicted"/>
<dbReference type="OrthoDB" id="5169343at2"/>
<keyword evidence="1" id="KW-1133">Transmembrane helix</keyword>
<keyword evidence="1" id="KW-0812">Transmembrane</keyword>
<dbReference type="InterPro" id="IPR049978">
    <property type="entry name" value="SCO6880-like"/>
</dbReference>
<evidence type="ECO:0000313" key="2">
    <source>
        <dbReference type="EMBL" id="SJN21664.1"/>
    </source>
</evidence>
<evidence type="ECO:0000313" key="3">
    <source>
        <dbReference type="Proteomes" id="UP000188342"/>
    </source>
</evidence>
<evidence type="ECO:0000256" key="1">
    <source>
        <dbReference type="SAM" id="Phobius"/>
    </source>
</evidence>
<feature type="transmembrane region" description="Helical" evidence="1">
    <location>
        <begin position="12"/>
        <end position="35"/>
    </location>
</feature>
<dbReference type="NCBIfam" id="NF042935">
    <property type="entry name" value="SCO6880_fam"/>
    <property type="match status" value="1"/>
</dbReference>
<reference evidence="2 3" key="1">
    <citation type="submission" date="2017-02" db="EMBL/GenBank/DDBJ databases">
        <authorList>
            <person name="Peterson S.W."/>
        </authorList>
    </citation>
    <scope>NUCLEOTIDE SEQUENCE [LARGE SCALE GENOMIC DNA]</scope>
    <source>
        <strain evidence="2 3">LSP_Lj1</strain>
    </source>
</reference>
<dbReference type="STRING" id="1255658.FM114_02925"/>
<dbReference type="AlphaFoldDB" id="A0A1R4IPT2"/>
<organism evidence="2 3">
    <name type="scientific">Luteococcus japonicus LSP_Lj1</name>
    <dbReference type="NCBI Taxonomy" id="1255658"/>
    <lineage>
        <taxon>Bacteria</taxon>
        <taxon>Bacillati</taxon>
        <taxon>Actinomycetota</taxon>
        <taxon>Actinomycetes</taxon>
        <taxon>Propionibacteriales</taxon>
        <taxon>Propionibacteriaceae</taxon>
        <taxon>Luteococcus</taxon>
    </lineage>
</organism>
<feature type="transmembrane region" description="Helical" evidence="1">
    <location>
        <begin position="68"/>
        <end position="86"/>
    </location>
</feature>
<dbReference type="RefSeq" id="WP_094763702.1">
    <property type="nucleotide sequence ID" value="NZ_FUKQ01000011.1"/>
</dbReference>
<accession>A0A1R4IPT2</accession>
<keyword evidence="1" id="KW-0472">Membrane</keyword>
<gene>
    <name evidence="2" type="ORF">FM114_02925</name>
</gene>
<dbReference type="EMBL" id="FUKQ01000011">
    <property type="protein sequence ID" value="SJN21664.1"/>
    <property type="molecule type" value="Genomic_DNA"/>
</dbReference>